<dbReference type="InterPro" id="IPR000415">
    <property type="entry name" value="Nitroreductase-like"/>
</dbReference>
<dbReference type="OrthoDB" id="9802510at2"/>
<evidence type="ECO:0000313" key="9">
    <source>
        <dbReference type="Proteomes" id="UP000319210"/>
    </source>
</evidence>
<evidence type="ECO:0000256" key="4">
    <source>
        <dbReference type="ARBA" id="ARBA00022643"/>
    </source>
</evidence>
<proteinExistence type="inferred from homology"/>
<dbReference type="Proteomes" id="UP000319210">
    <property type="component" value="Unassembled WGS sequence"/>
</dbReference>
<gene>
    <name evidence="8" type="ORF">SCA03_36980</name>
</gene>
<comment type="caution">
    <text evidence="8">The sequence shown here is derived from an EMBL/GenBank/DDBJ whole genome shotgun (WGS) entry which is preliminary data.</text>
</comment>
<dbReference type="AlphaFoldDB" id="A0A4Y3R2K6"/>
<accession>A0A4Y3R2K6</accession>
<dbReference type="PANTHER" id="PTHR43673:SF2">
    <property type="entry name" value="NITROREDUCTASE"/>
    <property type="match status" value="1"/>
</dbReference>
<name>A0A4Y3R2K6_STRCI</name>
<evidence type="ECO:0000256" key="3">
    <source>
        <dbReference type="ARBA" id="ARBA00022630"/>
    </source>
</evidence>
<feature type="region of interest" description="Disordered" evidence="6">
    <location>
        <begin position="172"/>
        <end position="210"/>
    </location>
</feature>
<dbReference type="PANTHER" id="PTHR43673">
    <property type="entry name" value="NAD(P)H NITROREDUCTASE YDGI-RELATED"/>
    <property type="match status" value="1"/>
</dbReference>
<feature type="domain" description="Nitroreductase" evidence="7">
    <location>
        <begin position="71"/>
        <end position="150"/>
    </location>
</feature>
<protein>
    <submittedName>
        <fullName evidence="8">Nitroreductase</fullName>
    </submittedName>
</protein>
<keyword evidence="3" id="KW-0285">Flavoprotein</keyword>
<dbReference type="CDD" id="cd02062">
    <property type="entry name" value="Nitro_FMN_reductase"/>
    <property type="match status" value="1"/>
</dbReference>
<reference evidence="8 9" key="1">
    <citation type="submission" date="2019-06" db="EMBL/GenBank/DDBJ databases">
        <title>Whole genome shotgun sequence of Streptomyces cacaoi subsp. cacaoi NBRC 12748.</title>
        <authorList>
            <person name="Hosoyama A."/>
            <person name="Uohara A."/>
            <person name="Ohji S."/>
            <person name="Ichikawa N."/>
        </authorList>
    </citation>
    <scope>NUCLEOTIDE SEQUENCE [LARGE SCALE GENOMIC DNA]</scope>
    <source>
        <strain evidence="8 9">NBRC 12748</strain>
    </source>
</reference>
<dbReference type="Gene3D" id="3.40.109.10">
    <property type="entry name" value="NADH Oxidase"/>
    <property type="match status" value="1"/>
</dbReference>
<dbReference type="EMBL" id="BJMM01000018">
    <property type="protein sequence ID" value="GEB51147.1"/>
    <property type="molecule type" value="Genomic_DNA"/>
</dbReference>
<evidence type="ECO:0000256" key="2">
    <source>
        <dbReference type="ARBA" id="ARBA00007118"/>
    </source>
</evidence>
<keyword evidence="9" id="KW-1185">Reference proteome</keyword>
<organism evidence="8 9">
    <name type="scientific">Streptomyces cacaoi</name>
    <dbReference type="NCBI Taxonomy" id="1898"/>
    <lineage>
        <taxon>Bacteria</taxon>
        <taxon>Bacillati</taxon>
        <taxon>Actinomycetota</taxon>
        <taxon>Actinomycetes</taxon>
        <taxon>Kitasatosporales</taxon>
        <taxon>Streptomycetaceae</taxon>
        <taxon>Streptomyces</taxon>
    </lineage>
</organism>
<feature type="compositionally biased region" description="Basic and acidic residues" evidence="6">
    <location>
        <begin position="193"/>
        <end position="210"/>
    </location>
</feature>
<evidence type="ECO:0000259" key="7">
    <source>
        <dbReference type="Pfam" id="PF00881"/>
    </source>
</evidence>
<sequence>MDVTPRSAVPALLSLRATRWFTQDPVTEDELHPVLEAGRWTGSARNRQPWRFVVVRDRTVRRQLAELGSYAGHLATAPLVIALGVDEEAGGEDAQFDAGRAAQNMMLAAHFQGLGSCPASFFPAANADRAGRLCALTPPWRVRTALSLGHPAPAPPGRSAIPTGRLPLAELVTEIPDGARTAHPATDPEPDGPDGRGVREKRNEADGLSR</sequence>
<evidence type="ECO:0000313" key="8">
    <source>
        <dbReference type="EMBL" id="GEB51147.1"/>
    </source>
</evidence>
<comment type="similarity">
    <text evidence="2">Belongs to the nitroreductase family.</text>
</comment>
<keyword evidence="4" id="KW-0288">FMN</keyword>
<evidence type="ECO:0000256" key="5">
    <source>
        <dbReference type="ARBA" id="ARBA00023002"/>
    </source>
</evidence>
<evidence type="ECO:0000256" key="1">
    <source>
        <dbReference type="ARBA" id="ARBA00001917"/>
    </source>
</evidence>
<evidence type="ECO:0000256" key="6">
    <source>
        <dbReference type="SAM" id="MobiDB-lite"/>
    </source>
</evidence>
<dbReference type="RefSeq" id="WP_078873277.1">
    <property type="nucleotide sequence ID" value="NZ_BJMM01000018.1"/>
</dbReference>
<dbReference type="GO" id="GO:0016491">
    <property type="term" value="F:oxidoreductase activity"/>
    <property type="evidence" value="ECO:0007669"/>
    <property type="project" value="UniProtKB-KW"/>
</dbReference>
<feature type="domain" description="Nitroreductase" evidence="7">
    <location>
        <begin position="16"/>
        <end position="66"/>
    </location>
</feature>
<comment type="cofactor">
    <cofactor evidence="1">
        <name>FMN</name>
        <dbReference type="ChEBI" id="CHEBI:58210"/>
    </cofactor>
</comment>
<dbReference type="Pfam" id="PF00881">
    <property type="entry name" value="Nitroreductase"/>
    <property type="match status" value="2"/>
</dbReference>
<dbReference type="SUPFAM" id="SSF55469">
    <property type="entry name" value="FMN-dependent nitroreductase-like"/>
    <property type="match status" value="1"/>
</dbReference>
<dbReference type="InterPro" id="IPR029479">
    <property type="entry name" value="Nitroreductase"/>
</dbReference>
<keyword evidence="5" id="KW-0560">Oxidoreductase</keyword>